<dbReference type="InterPro" id="IPR036866">
    <property type="entry name" value="RibonucZ/Hydroxyglut_hydro"/>
</dbReference>
<dbReference type="EMBL" id="DTOZ01000197">
    <property type="protein sequence ID" value="HGE78975.1"/>
    <property type="molecule type" value="Genomic_DNA"/>
</dbReference>
<dbReference type="PIRSF" id="PIRSF004944">
    <property type="entry name" value="UCP004944_hydrls"/>
    <property type="match status" value="1"/>
</dbReference>
<organism evidence="1">
    <name type="scientific">candidate division WOR-3 bacterium</name>
    <dbReference type="NCBI Taxonomy" id="2052148"/>
    <lineage>
        <taxon>Bacteria</taxon>
        <taxon>Bacteria division WOR-3</taxon>
    </lineage>
</organism>
<gene>
    <name evidence="1" type="ORF">ENX68_08320</name>
</gene>
<dbReference type="SUPFAM" id="SSF56281">
    <property type="entry name" value="Metallo-hydrolase/oxidoreductase"/>
    <property type="match status" value="1"/>
</dbReference>
<dbReference type="PANTHER" id="PTHR43546">
    <property type="entry name" value="UPF0173 METAL-DEPENDENT HYDROLASE MJ1163-RELATED"/>
    <property type="match status" value="1"/>
</dbReference>
<dbReference type="AlphaFoldDB" id="A0A7V3RIR3"/>
<evidence type="ECO:0000313" key="1">
    <source>
        <dbReference type="EMBL" id="HGE78975.1"/>
    </source>
</evidence>
<proteinExistence type="inferred from homology"/>
<dbReference type="InterPro" id="IPR014426">
    <property type="entry name" value="UPF0282_hydrls"/>
</dbReference>
<protein>
    <submittedName>
        <fullName evidence="1">Uncharacterized protein</fullName>
    </submittedName>
</protein>
<name>A0A7V3RIR3_UNCW3</name>
<dbReference type="InterPro" id="IPR050114">
    <property type="entry name" value="UPF0173_UPF0282_UlaG_hydrolase"/>
</dbReference>
<sequence>MKILPVAFDSFGARSMATFVETKDVKIFIDPAVSLAPDRYSLPPHKVEIERHRKLWDNIKKWVALADIVIITHYHYDHHNPNEPEIFKDKDLFIKNPHEFINESQKNRAAFFLSQIEGRYRSVAIADNNCYTFGNTKIRFSQPIFHGLSNRLGYVIMVMIEEESRFIFSSDVQGPLIEEPVRFIQENEPDIVFLDGPSTYLVGSYYKKNDIDCAANNLKRLLLSNKIKNLVIDHHLLRDLKWEDFLNGVKSVNTDTIIQTAARFCGCDEALLEAKRKDFYEGKTIFVDNYG</sequence>
<dbReference type="HAMAP" id="MF_01406">
    <property type="entry name" value="UPF0282"/>
    <property type="match status" value="1"/>
</dbReference>
<accession>A0A7V3RIR3</accession>
<dbReference type="PANTHER" id="PTHR43546:SF4">
    <property type="entry name" value="UPF0282 PROTEIN MJ1629"/>
    <property type="match status" value="1"/>
</dbReference>
<reference evidence="1" key="1">
    <citation type="journal article" date="2020" name="mSystems">
        <title>Genome- and Community-Level Interaction Insights into Carbon Utilization and Element Cycling Functions of Hydrothermarchaeota in Hydrothermal Sediment.</title>
        <authorList>
            <person name="Zhou Z."/>
            <person name="Liu Y."/>
            <person name="Xu W."/>
            <person name="Pan J."/>
            <person name="Luo Z.H."/>
            <person name="Li M."/>
        </authorList>
    </citation>
    <scope>NUCLEOTIDE SEQUENCE [LARGE SCALE GENOMIC DNA]</scope>
    <source>
        <strain evidence="1">SpSt-961</strain>
    </source>
</reference>
<comment type="caution">
    <text evidence="1">The sequence shown here is derived from an EMBL/GenBank/DDBJ whole genome shotgun (WGS) entry which is preliminary data.</text>
</comment>
<dbReference type="Gene3D" id="3.60.15.10">
    <property type="entry name" value="Ribonuclease Z/Hydroxyacylglutathione hydrolase-like"/>
    <property type="match status" value="1"/>
</dbReference>